<dbReference type="EC" id="3.4.13.9" evidence="3"/>
<dbReference type="InterPro" id="IPR006311">
    <property type="entry name" value="TAT_signal"/>
</dbReference>
<dbReference type="EMBL" id="CP003130">
    <property type="protein sequence ID" value="AEU38181.1"/>
    <property type="molecule type" value="Genomic_DNA"/>
</dbReference>
<dbReference type="SUPFAM" id="SSF53092">
    <property type="entry name" value="Creatinase/prolidase N-terminal domain"/>
    <property type="match status" value="1"/>
</dbReference>
<dbReference type="PANTHER" id="PTHR46112">
    <property type="entry name" value="AMINOPEPTIDASE"/>
    <property type="match status" value="1"/>
</dbReference>
<evidence type="ECO:0000313" key="3">
    <source>
        <dbReference type="EMBL" id="AEU38181.1"/>
    </source>
</evidence>
<evidence type="ECO:0000259" key="1">
    <source>
        <dbReference type="Pfam" id="PF00557"/>
    </source>
</evidence>
<dbReference type="InterPro" id="IPR029149">
    <property type="entry name" value="Creatin/AminoP/Spt16_N"/>
</dbReference>
<dbReference type="Proteomes" id="UP000007113">
    <property type="component" value="Chromosome"/>
</dbReference>
<dbReference type="Gene3D" id="3.90.230.10">
    <property type="entry name" value="Creatinase/methionine aminopeptidase superfamily"/>
    <property type="match status" value="1"/>
</dbReference>
<keyword evidence="3" id="KW-0378">Hydrolase</keyword>
<evidence type="ECO:0000259" key="2">
    <source>
        <dbReference type="Pfam" id="PF01321"/>
    </source>
</evidence>
<dbReference type="Pfam" id="PF01321">
    <property type="entry name" value="Creatinase_N"/>
    <property type="match status" value="1"/>
</dbReference>
<dbReference type="GO" id="GO:0102009">
    <property type="term" value="F:proline dipeptidase activity"/>
    <property type="evidence" value="ECO:0007669"/>
    <property type="project" value="UniProtKB-EC"/>
</dbReference>
<feature type="domain" description="Creatinase N-terminal" evidence="2">
    <location>
        <begin position="60"/>
        <end position="198"/>
    </location>
</feature>
<keyword evidence="3" id="KW-0224">Dipeptidase</keyword>
<dbReference type="InterPro" id="IPR050659">
    <property type="entry name" value="Peptidase_M24B"/>
</dbReference>
<reference evidence="3 4" key="1">
    <citation type="submission" date="2011-11" db="EMBL/GenBank/DDBJ databases">
        <title>Complete sequence of Granulicella mallensis MP5ACTX8.</title>
        <authorList>
            <consortium name="US DOE Joint Genome Institute"/>
            <person name="Lucas S."/>
            <person name="Copeland A."/>
            <person name="Lapidus A."/>
            <person name="Cheng J.-F."/>
            <person name="Goodwin L."/>
            <person name="Pitluck S."/>
            <person name="Peters L."/>
            <person name="Lu M."/>
            <person name="Detter J.C."/>
            <person name="Han C."/>
            <person name="Tapia R."/>
            <person name="Land M."/>
            <person name="Hauser L."/>
            <person name="Kyrpides N."/>
            <person name="Ivanova N."/>
            <person name="Mikhailova N."/>
            <person name="Pagani I."/>
            <person name="Rawat S."/>
            <person name="Mannisto M."/>
            <person name="Haggblom M."/>
            <person name="Woyke T."/>
        </authorList>
    </citation>
    <scope>NUCLEOTIDE SEQUENCE [LARGE SCALE GENOMIC DNA]</scope>
    <source>
        <strain evidence="4">ATCC BAA-1857 / DSM 23137 / MP5ACTX8</strain>
    </source>
</reference>
<organism evidence="3 4">
    <name type="scientific">Granulicella mallensis (strain ATCC BAA-1857 / DSM 23137 / MP5ACTX8)</name>
    <dbReference type="NCBI Taxonomy" id="682795"/>
    <lineage>
        <taxon>Bacteria</taxon>
        <taxon>Pseudomonadati</taxon>
        <taxon>Acidobacteriota</taxon>
        <taxon>Terriglobia</taxon>
        <taxon>Terriglobales</taxon>
        <taxon>Acidobacteriaceae</taxon>
        <taxon>Granulicella</taxon>
    </lineage>
</organism>
<evidence type="ECO:0000313" key="4">
    <source>
        <dbReference type="Proteomes" id="UP000007113"/>
    </source>
</evidence>
<dbReference type="PROSITE" id="PS51318">
    <property type="entry name" value="TAT"/>
    <property type="match status" value="1"/>
</dbReference>
<keyword evidence="3" id="KW-0645">Protease</keyword>
<sequence length="429" mass="46837" precursor="true">MLSRRRFLLTAAATAPTLALHAEQKPATQPSEPSLPAPILALTDRRKDISPITVNERNARLDRARDLMKQNGLDAILITTGASMQYFTGIRWGQSERLFAYVIPQAAAPFVICPHLERDRLNEAQKHFPEHDTTLSYLWQENQDPYATLQHALAESSITTGTLGLEEHTQFAFSSAIAHACPALKIVSATPVTSGCRSLKSQVELSLLRLANQITFDVYKAVYLSCAPGDTNDHFSALIAKAYERCGVQGDASCQTGPNSAVPHGTGTPQIIREHEIVLIDDGCTVDGYTSDISRSFVYGTPTDLQRTVFDIVHRAQSAALAAARPGVEAQSVDAAARKVITDANYGPGYDFFTHRVGHGIGLDMHEWPYLVGGNTQKLAANMVFSDEPGIYLPGKFGVRLEDDMFITENGAQLFTPQSPSLEHPFDKA</sequence>
<dbReference type="Pfam" id="PF00557">
    <property type="entry name" value="Peptidase_M24"/>
    <property type="match status" value="1"/>
</dbReference>
<dbReference type="InterPro" id="IPR000587">
    <property type="entry name" value="Creatinase_N"/>
</dbReference>
<dbReference type="RefSeq" id="WP_014267052.1">
    <property type="nucleotide sequence ID" value="NC_016631.1"/>
</dbReference>
<dbReference type="AlphaFoldDB" id="G8P235"/>
<protein>
    <submittedName>
        <fullName evidence="3">Xaa-Pro dipeptidase</fullName>
        <ecNumber evidence="3">3.4.13.9</ecNumber>
    </submittedName>
</protein>
<dbReference type="HOGENOM" id="CLU_017266_4_1_0"/>
<keyword evidence="4" id="KW-1185">Reference proteome</keyword>
<accession>G8P235</accession>
<name>G8P235_GRAMM</name>
<gene>
    <name evidence="3" type="ordered locus">AciX8_3898</name>
</gene>
<dbReference type="KEGG" id="gma:AciX8_3898"/>
<dbReference type="eggNOG" id="COG0006">
    <property type="taxonomic scope" value="Bacteria"/>
</dbReference>
<dbReference type="Gene3D" id="3.40.350.10">
    <property type="entry name" value="Creatinase/prolidase N-terminal domain"/>
    <property type="match status" value="1"/>
</dbReference>
<dbReference type="PANTHER" id="PTHR46112:SF3">
    <property type="entry name" value="AMINOPEPTIDASE YPDF"/>
    <property type="match status" value="1"/>
</dbReference>
<dbReference type="InterPro" id="IPR000994">
    <property type="entry name" value="Pept_M24"/>
</dbReference>
<proteinExistence type="predicted"/>
<feature type="domain" description="Peptidase M24" evidence="1">
    <location>
        <begin position="207"/>
        <end position="409"/>
    </location>
</feature>
<dbReference type="SUPFAM" id="SSF55920">
    <property type="entry name" value="Creatinase/aminopeptidase"/>
    <property type="match status" value="1"/>
</dbReference>
<dbReference type="InterPro" id="IPR036005">
    <property type="entry name" value="Creatinase/aminopeptidase-like"/>
</dbReference>
<dbReference type="OrthoDB" id="9806388at2"/>